<feature type="region of interest" description="Disordered" evidence="1">
    <location>
        <begin position="300"/>
        <end position="406"/>
    </location>
</feature>
<dbReference type="GO" id="GO:0008418">
    <property type="term" value="F:protein-N-terminal asparagine amidohydrolase activity"/>
    <property type="evidence" value="ECO:0007669"/>
    <property type="project" value="InterPro"/>
</dbReference>
<sequence length="970" mass="105383">MRIGCLQFAPQVGDVDNNLNRADAVLNRADPQDLDLLVLPELAFTGYNFKSLEQISPFLEPCGSGISALWARTTALKYNCHVAVGYPEKVDPTAAWPTSPEYYNSLIVVNEDGETVANYRKTHLYYTDETWALEGDEGFFEGYIEGLGDTSMGICMDLNPYKFEAPWNSFEFAFHVLECQSNLAIVSMAWMTREDGRLFSRMPNEPDMDTLTYWATRLEPLIRVEGEREVIVVFCNRTGMEDDVVYAGTSTVVGILDGEVRVYGVLGRGEKELLVVDTDNPPYAKLVQRPADGVSVARGELQTSEVSVTPQSARATHSKRHSRDLGNAGGAGFGASQTSPTDTVTLSTGETATLHTRRNRPQPQLQIPTSRQTNEANSATSGKSMGSDIPTPSAPSPTPNGLRPKLVIPQSPEAVLRQGLSPMPMSAQSTYSVKSNASTKSRPPEDSTPYPHSGVPPSGHPRSRVIYEGHVSITQKAFSPITPFEDGSPVAYRNYRGHDNVNDAASETPSQVSRTTASTARPPRRAFQDWPILQPRHVESREKTPVSQKAAARQPADASTAHAQSHKVPESRPSTVRPKEEPEAKETSRPPGRPSSPKSRNASRTGNRERSDSSLAQREDSAEFEQLLGSMHRRTESTSRTRGQGDQGSFPSRPVSRKGQDRPESRRGQDRSLSRPVRAETPIVISATAKVIGQDLTRPSTGGLPGQSQSSRRTASRNGVHGRSASISEDSRTRPGTHTPIRHFADSEQSTSRAVSRGRRPGPHAPTTSHIEIGIGADALGNSKEKHGSTTSHAQVDLLSGSPGPRNMSHESTRHGSGAGTPSRQASRAAQHDEEVTFCPHCSHEIRAPSKTPSRPSNSALGDYQPSPRQVLAATQSALGLINQMNGRSTSLDSRTSDSFANSEVDSFGTRGTASAVEISPSTPDYTDLKTPKAMIFFHDTDETVEEGKPRAPSPDEMVMPSTYLKEIIL</sequence>
<dbReference type="Pfam" id="PF00795">
    <property type="entry name" value="CN_hydrolase"/>
    <property type="match status" value="1"/>
</dbReference>
<dbReference type="OrthoDB" id="201515at2759"/>
<feature type="domain" description="CN hydrolase" evidence="2">
    <location>
        <begin position="1"/>
        <end position="280"/>
    </location>
</feature>
<name>A0A8K0X3W9_9PEZI</name>
<dbReference type="AlphaFoldDB" id="A0A8K0X3W9"/>
<evidence type="ECO:0000259" key="2">
    <source>
        <dbReference type="PROSITE" id="PS50263"/>
    </source>
</evidence>
<feature type="region of interest" description="Disordered" evidence="1">
    <location>
        <begin position="420"/>
        <end position="463"/>
    </location>
</feature>
<feature type="compositionally biased region" description="Polar residues" evidence="1">
    <location>
        <begin position="706"/>
        <end position="717"/>
    </location>
</feature>
<dbReference type="EMBL" id="JAGPXD010000003">
    <property type="protein sequence ID" value="KAH7363146.1"/>
    <property type="molecule type" value="Genomic_DNA"/>
</dbReference>
<protein>
    <submittedName>
        <fullName evidence="3">N-terminal amidase</fullName>
    </submittedName>
</protein>
<dbReference type="PROSITE" id="PS50263">
    <property type="entry name" value="CN_HYDROLASE"/>
    <property type="match status" value="1"/>
</dbReference>
<feature type="compositionally biased region" description="Polar residues" evidence="1">
    <location>
        <begin position="301"/>
        <end position="315"/>
    </location>
</feature>
<keyword evidence="4" id="KW-1185">Reference proteome</keyword>
<feature type="compositionally biased region" description="Polar residues" evidence="1">
    <location>
        <begin position="503"/>
        <end position="512"/>
    </location>
</feature>
<dbReference type="InterPro" id="IPR036526">
    <property type="entry name" value="C-N_Hydrolase_sf"/>
</dbReference>
<feature type="compositionally biased region" description="Polar residues" evidence="1">
    <location>
        <begin position="426"/>
        <end position="441"/>
    </location>
</feature>
<dbReference type="GO" id="GO:0030163">
    <property type="term" value="P:protein catabolic process"/>
    <property type="evidence" value="ECO:0007669"/>
    <property type="project" value="TreeGrafter"/>
</dbReference>
<reference evidence="3" key="1">
    <citation type="journal article" date="2021" name="Nat. Commun.">
        <title>Genetic determinants of endophytism in the Arabidopsis root mycobiome.</title>
        <authorList>
            <person name="Mesny F."/>
            <person name="Miyauchi S."/>
            <person name="Thiergart T."/>
            <person name="Pickel B."/>
            <person name="Atanasova L."/>
            <person name="Karlsson M."/>
            <person name="Huettel B."/>
            <person name="Barry K.W."/>
            <person name="Haridas S."/>
            <person name="Chen C."/>
            <person name="Bauer D."/>
            <person name="Andreopoulos W."/>
            <person name="Pangilinan J."/>
            <person name="LaButti K."/>
            <person name="Riley R."/>
            <person name="Lipzen A."/>
            <person name="Clum A."/>
            <person name="Drula E."/>
            <person name="Henrissat B."/>
            <person name="Kohler A."/>
            <person name="Grigoriev I.V."/>
            <person name="Martin F.M."/>
            <person name="Hacquard S."/>
        </authorList>
    </citation>
    <scope>NUCLEOTIDE SEQUENCE</scope>
    <source>
        <strain evidence="3">MPI-CAGE-AT-0016</strain>
    </source>
</reference>
<comment type="caution">
    <text evidence="3">The sequence shown here is derived from an EMBL/GenBank/DDBJ whole genome shotgun (WGS) entry which is preliminary data.</text>
</comment>
<dbReference type="InterPro" id="IPR003010">
    <property type="entry name" value="C-N_Hydrolase"/>
</dbReference>
<feature type="region of interest" description="Disordered" evidence="1">
    <location>
        <begin position="478"/>
        <end position="865"/>
    </location>
</feature>
<dbReference type="Proteomes" id="UP000813385">
    <property type="component" value="Unassembled WGS sequence"/>
</dbReference>
<feature type="compositionally biased region" description="Basic and acidic residues" evidence="1">
    <location>
        <begin position="606"/>
        <end position="621"/>
    </location>
</feature>
<dbReference type="PANTHER" id="PTHR11750">
    <property type="entry name" value="PROTEIN N-TERMINAL AMIDASE"/>
    <property type="match status" value="1"/>
</dbReference>
<gene>
    <name evidence="3" type="ORF">B0T11DRAFT_318652</name>
</gene>
<feature type="compositionally biased region" description="Polar residues" evidence="1">
    <location>
        <begin position="361"/>
        <end position="384"/>
    </location>
</feature>
<evidence type="ECO:0000256" key="1">
    <source>
        <dbReference type="SAM" id="MobiDB-lite"/>
    </source>
</evidence>
<evidence type="ECO:0000313" key="3">
    <source>
        <dbReference type="EMBL" id="KAH7363146.1"/>
    </source>
</evidence>
<dbReference type="CDD" id="cd07566">
    <property type="entry name" value="ScNTA1_like"/>
    <property type="match status" value="1"/>
</dbReference>
<accession>A0A8K0X3W9</accession>
<organism evidence="3 4">
    <name type="scientific">Plectosphaerella cucumerina</name>
    <dbReference type="NCBI Taxonomy" id="40658"/>
    <lineage>
        <taxon>Eukaryota</taxon>
        <taxon>Fungi</taxon>
        <taxon>Dikarya</taxon>
        <taxon>Ascomycota</taxon>
        <taxon>Pezizomycotina</taxon>
        <taxon>Sordariomycetes</taxon>
        <taxon>Hypocreomycetidae</taxon>
        <taxon>Glomerellales</taxon>
        <taxon>Plectosphaerellaceae</taxon>
        <taxon>Plectosphaerella</taxon>
    </lineage>
</organism>
<feature type="compositionally biased region" description="Polar residues" evidence="1">
    <location>
        <begin position="640"/>
        <end position="650"/>
    </location>
</feature>
<proteinExistence type="predicted"/>
<feature type="compositionally biased region" description="Basic and acidic residues" evidence="1">
    <location>
        <begin position="577"/>
        <end position="588"/>
    </location>
</feature>
<feature type="compositionally biased region" description="Polar residues" evidence="1">
    <location>
        <begin position="335"/>
        <end position="354"/>
    </location>
</feature>
<dbReference type="Gene3D" id="3.60.110.10">
    <property type="entry name" value="Carbon-nitrogen hydrolase"/>
    <property type="match status" value="1"/>
</dbReference>
<evidence type="ECO:0000313" key="4">
    <source>
        <dbReference type="Proteomes" id="UP000813385"/>
    </source>
</evidence>
<dbReference type="SUPFAM" id="SSF56317">
    <property type="entry name" value="Carbon-nitrogen hydrolase"/>
    <property type="match status" value="1"/>
</dbReference>
<dbReference type="GO" id="GO:0070773">
    <property type="term" value="F:protein-N-terminal glutamine amidohydrolase activity"/>
    <property type="evidence" value="ECO:0007669"/>
    <property type="project" value="InterPro"/>
</dbReference>
<dbReference type="InterPro" id="IPR039703">
    <property type="entry name" value="Nta1"/>
</dbReference>
<dbReference type="PANTHER" id="PTHR11750:SF26">
    <property type="entry name" value="PROTEIN N-TERMINAL AMIDASE"/>
    <property type="match status" value="1"/>
</dbReference>
<feature type="compositionally biased region" description="Polar residues" evidence="1">
    <location>
        <begin position="851"/>
        <end position="860"/>
    </location>
</feature>
<feature type="compositionally biased region" description="Basic and acidic residues" evidence="1">
    <location>
        <begin position="658"/>
        <end position="673"/>
    </location>
</feature>